<gene>
    <name evidence="2" type="ORF">GX618_00220</name>
</gene>
<evidence type="ECO:0000313" key="3">
    <source>
        <dbReference type="Proteomes" id="UP000554004"/>
    </source>
</evidence>
<keyword evidence="1" id="KW-1133">Transmembrane helix</keyword>
<feature type="transmembrane region" description="Helical" evidence="1">
    <location>
        <begin position="12"/>
        <end position="32"/>
    </location>
</feature>
<sequence length="180" mass="21475">MEKLNSVLRRSILVISSFVLLLLTVWLGYSFFSMTSTTPHLKTEIDLSEDVLTKKVPVEEYRNDGRYVSYKYPVQIYEISFNEDDYSIGVYADNFLEYFDDIENAKFKYSLDKSKGKFDFTQLESDKGIYITNEYRVEKNLKYFIEYSLCTIQNIFDKEKYEGKCLIDRDMTKWEIEEIK</sequence>
<dbReference type="EMBL" id="JAAZAL010000011">
    <property type="protein sequence ID" value="NLE30689.1"/>
    <property type="molecule type" value="Genomic_DNA"/>
</dbReference>
<name>A0A847ESB1_9BACT</name>
<keyword evidence="1" id="KW-0812">Transmembrane</keyword>
<proteinExistence type="predicted"/>
<dbReference type="Proteomes" id="UP000554004">
    <property type="component" value="Unassembled WGS sequence"/>
</dbReference>
<organism evidence="2 3">
    <name type="scientific">Candidatus Dojkabacteria bacterium</name>
    <dbReference type="NCBI Taxonomy" id="2099670"/>
    <lineage>
        <taxon>Bacteria</taxon>
        <taxon>Candidatus Dojkabacteria</taxon>
    </lineage>
</organism>
<protein>
    <submittedName>
        <fullName evidence="2">Uncharacterized protein</fullName>
    </submittedName>
</protein>
<dbReference type="AlphaFoldDB" id="A0A847ESB1"/>
<evidence type="ECO:0000256" key="1">
    <source>
        <dbReference type="SAM" id="Phobius"/>
    </source>
</evidence>
<comment type="caution">
    <text evidence="2">The sequence shown here is derived from an EMBL/GenBank/DDBJ whole genome shotgun (WGS) entry which is preliminary data.</text>
</comment>
<reference evidence="2 3" key="1">
    <citation type="journal article" date="2020" name="Biotechnol. Biofuels">
        <title>New insights from the biogas microbiome by comprehensive genome-resolved metagenomics of nearly 1600 species originating from multiple anaerobic digesters.</title>
        <authorList>
            <person name="Campanaro S."/>
            <person name="Treu L."/>
            <person name="Rodriguez-R L.M."/>
            <person name="Kovalovszki A."/>
            <person name="Ziels R.M."/>
            <person name="Maus I."/>
            <person name="Zhu X."/>
            <person name="Kougias P.G."/>
            <person name="Basile A."/>
            <person name="Luo G."/>
            <person name="Schluter A."/>
            <person name="Konstantinidis K.T."/>
            <person name="Angelidaki I."/>
        </authorList>
    </citation>
    <scope>NUCLEOTIDE SEQUENCE [LARGE SCALE GENOMIC DNA]</scope>
    <source>
        <strain evidence="2">AS06rmzACSIP_421</strain>
    </source>
</reference>
<evidence type="ECO:0000313" key="2">
    <source>
        <dbReference type="EMBL" id="NLE30689.1"/>
    </source>
</evidence>
<keyword evidence="1" id="KW-0472">Membrane</keyword>
<accession>A0A847ESB1</accession>